<accession>A0AAV4CUN7</accession>
<keyword evidence="4" id="KW-1185">Reference proteome</keyword>
<evidence type="ECO:0008006" key="5">
    <source>
        <dbReference type="Google" id="ProtNLM"/>
    </source>
</evidence>
<feature type="region of interest" description="Disordered" evidence="1">
    <location>
        <begin position="70"/>
        <end position="97"/>
    </location>
</feature>
<name>A0AAV4CUN7_9GAST</name>
<evidence type="ECO:0000313" key="4">
    <source>
        <dbReference type="Proteomes" id="UP000735302"/>
    </source>
</evidence>
<keyword evidence="2" id="KW-0812">Transmembrane</keyword>
<keyword evidence="2" id="KW-1133">Transmembrane helix</keyword>
<evidence type="ECO:0000313" key="3">
    <source>
        <dbReference type="EMBL" id="GFO35571.1"/>
    </source>
</evidence>
<comment type="caution">
    <text evidence="3">The sequence shown here is derived from an EMBL/GenBank/DDBJ whole genome shotgun (WGS) entry which is preliminary data.</text>
</comment>
<proteinExistence type="predicted"/>
<dbReference type="Proteomes" id="UP000735302">
    <property type="component" value="Unassembled WGS sequence"/>
</dbReference>
<evidence type="ECO:0000256" key="2">
    <source>
        <dbReference type="SAM" id="Phobius"/>
    </source>
</evidence>
<gene>
    <name evidence="3" type="ORF">PoB_006207600</name>
</gene>
<organism evidence="3 4">
    <name type="scientific">Plakobranchus ocellatus</name>
    <dbReference type="NCBI Taxonomy" id="259542"/>
    <lineage>
        <taxon>Eukaryota</taxon>
        <taxon>Metazoa</taxon>
        <taxon>Spiralia</taxon>
        <taxon>Lophotrochozoa</taxon>
        <taxon>Mollusca</taxon>
        <taxon>Gastropoda</taxon>
        <taxon>Heterobranchia</taxon>
        <taxon>Euthyneura</taxon>
        <taxon>Panpulmonata</taxon>
        <taxon>Sacoglossa</taxon>
        <taxon>Placobranchoidea</taxon>
        <taxon>Plakobranchidae</taxon>
        <taxon>Plakobranchus</taxon>
    </lineage>
</organism>
<protein>
    <recommendedName>
        <fullName evidence="5">Transmembrane protein</fullName>
    </recommendedName>
</protein>
<sequence length="121" mass="13154">MGYQFEGHFVIFGVHLGLCGIGKFVCGCVYVYAWVCVVWFGFCIKPVHNEVISGFQALLQAKTSLAARTREQGDLRLSGPPSGKGAGGGARARDRRVPTDLRADSLVTVATDARTVHRDER</sequence>
<dbReference type="AlphaFoldDB" id="A0AAV4CUN7"/>
<reference evidence="3 4" key="1">
    <citation type="journal article" date="2021" name="Elife">
        <title>Chloroplast acquisition without the gene transfer in kleptoplastic sea slugs, Plakobranchus ocellatus.</title>
        <authorList>
            <person name="Maeda T."/>
            <person name="Takahashi S."/>
            <person name="Yoshida T."/>
            <person name="Shimamura S."/>
            <person name="Takaki Y."/>
            <person name="Nagai Y."/>
            <person name="Toyoda A."/>
            <person name="Suzuki Y."/>
            <person name="Arimoto A."/>
            <person name="Ishii H."/>
            <person name="Satoh N."/>
            <person name="Nishiyama T."/>
            <person name="Hasebe M."/>
            <person name="Maruyama T."/>
            <person name="Minagawa J."/>
            <person name="Obokata J."/>
            <person name="Shigenobu S."/>
        </authorList>
    </citation>
    <scope>NUCLEOTIDE SEQUENCE [LARGE SCALE GENOMIC DNA]</scope>
</reference>
<keyword evidence="2" id="KW-0472">Membrane</keyword>
<dbReference type="EMBL" id="BLXT01006999">
    <property type="protein sequence ID" value="GFO35571.1"/>
    <property type="molecule type" value="Genomic_DNA"/>
</dbReference>
<feature type="transmembrane region" description="Helical" evidence="2">
    <location>
        <begin position="12"/>
        <end position="42"/>
    </location>
</feature>
<evidence type="ECO:0000256" key="1">
    <source>
        <dbReference type="SAM" id="MobiDB-lite"/>
    </source>
</evidence>